<reference evidence="2 3" key="1">
    <citation type="submission" date="2020-02" db="EMBL/GenBank/DDBJ databases">
        <title>Genome sequence of the type strain CGMCC 1.15528 of Mesorhizobium zhangyense.</title>
        <authorList>
            <person name="Gao J."/>
            <person name="Sun J."/>
        </authorList>
    </citation>
    <scope>NUCLEOTIDE SEQUENCE [LARGE SCALE GENOMIC DNA]</scope>
    <source>
        <strain evidence="2 3">CGMCC 1.15528</strain>
    </source>
</reference>
<dbReference type="InterPro" id="IPR000835">
    <property type="entry name" value="HTH_MarR-typ"/>
</dbReference>
<proteinExistence type="predicted"/>
<protein>
    <submittedName>
        <fullName evidence="2">Winged helix DNA-binding protein</fullName>
    </submittedName>
</protein>
<evidence type="ECO:0000259" key="1">
    <source>
        <dbReference type="Pfam" id="PF13463"/>
    </source>
</evidence>
<evidence type="ECO:0000313" key="3">
    <source>
        <dbReference type="Proteomes" id="UP000481252"/>
    </source>
</evidence>
<dbReference type="RefSeq" id="WP_165116140.1">
    <property type="nucleotide sequence ID" value="NZ_JAAKZG010000003.1"/>
</dbReference>
<keyword evidence="3" id="KW-1185">Reference proteome</keyword>
<dbReference type="SUPFAM" id="SSF46785">
    <property type="entry name" value="Winged helix' DNA-binding domain"/>
    <property type="match status" value="1"/>
</dbReference>
<accession>A0A7C9VBA1</accession>
<dbReference type="PIRSF" id="PIRSF036158">
    <property type="entry name" value="UCP036158_MarR"/>
    <property type="match status" value="1"/>
</dbReference>
<dbReference type="Proteomes" id="UP000481252">
    <property type="component" value="Unassembled WGS sequence"/>
</dbReference>
<dbReference type="InterPro" id="IPR036390">
    <property type="entry name" value="WH_DNA-bd_sf"/>
</dbReference>
<dbReference type="InterPro" id="IPR014601">
    <property type="entry name" value="Trans_reg_MarR_HTH"/>
</dbReference>
<dbReference type="Pfam" id="PF13463">
    <property type="entry name" value="HTH_27"/>
    <property type="match status" value="1"/>
</dbReference>
<dbReference type="InterPro" id="IPR036388">
    <property type="entry name" value="WH-like_DNA-bd_sf"/>
</dbReference>
<keyword evidence="2" id="KW-0238">DNA-binding</keyword>
<comment type="caution">
    <text evidence="2">The sequence shown here is derived from an EMBL/GenBank/DDBJ whole genome shotgun (WGS) entry which is preliminary data.</text>
</comment>
<feature type="domain" description="HTH marR-type" evidence="1">
    <location>
        <begin position="56"/>
        <end position="120"/>
    </location>
</feature>
<evidence type="ECO:0000313" key="2">
    <source>
        <dbReference type="EMBL" id="NGN41010.1"/>
    </source>
</evidence>
<organism evidence="2 3">
    <name type="scientific">Mesorhizobium zhangyense</name>
    <dbReference type="NCBI Taxonomy" id="1776730"/>
    <lineage>
        <taxon>Bacteria</taxon>
        <taxon>Pseudomonadati</taxon>
        <taxon>Pseudomonadota</taxon>
        <taxon>Alphaproteobacteria</taxon>
        <taxon>Hyphomicrobiales</taxon>
        <taxon>Phyllobacteriaceae</taxon>
        <taxon>Mesorhizobium</taxon>
    </lineage>
</organism>
<dbReference type="GO" id="GO:0003700">
    <property type="term" value="F:DNA-binding transcription factor activity"/>
    <property type="evidence" value="ECO:0007669"/>
    <property type="project" value="InterPro"/>
</dbReference>
<gene>
    <name evidence="2" type="ORF">G6N74_08035</name>
</gene>
<name>A0A7C9VBA1_9HYPH</name>
<dbReference type="GO" id="GO:0003677">
    <property type="term" value="F:DNA binding"/>
    <property type="evidence" value="ECO:0007669"/>
    <property type="project" value="UniProtKB-KW"/>
</dbReference>
<dbReference type="EMBL" id="JAAKZG010000003">
    <property type="protein sequence ID" value="NGN41010.1"/>
    <property type="molecule type" value="Genomic_DNA"/>
</dbReference>
<dbReference type="AlphaFoldDB" id="A0A7C9VBA1"/>
<sequence length="173" mass="18562">MTETKPLVGPIVAAAHLADGGMPALSEMEFALTVLGNGFQRWMVRCMGAAGLQGLAPLDVLILHATNHRGREKTLADICMMYNIEDTHVVAYALKKLEGFGLIETGRRGKEKTVKVTEEGAAACQRYREVREALLVSSIKGLKFDDAEVSGIAALMRALSGQYDQAARGAASL</sequence>
<dbReference type="Gene3D" id="1.10.10.10">
    <property type="entry name" value="Winged helix-like DNA-binding domain superfamily/Winged helix DNA-binding domain"/>
    <property type="match status" value="1"/>
</dbReference>